<reference evidence="4 5" key="1">
    <citation type="submission" date="2016-11" db="EMBL/GenBank/DDBJ databases">
        <authorList>
            <person name="Jaros S."/>
            <person name="Januszkiewicz K."/>
            <person name="Wedrychowicz H."/>
        </authorList>
    </citation>
    <scope>NUCLEOTIDE SEQUENCE [LARGE SCALE GENOMIC DNA]</scope>
    <source>
        <strain evidence="4 5">DSM 18772</strain>
    </source>
</reference>
<keyword evidence="2" id="KW-1015">Disulfide bond</keyword>
<dbReference type="PANTHER" id="PTHR22953">
    <property type="entry name" value="ACID PHOSPHATASE RELATED"/>
    <property type="match status" value="1"/>
</dbReference>
<sequence length="1003" mass="107606">MLGCCAVITPLALAQTPLTSGSTVTDSVRKNNWVYYTIQVPSTATMLEVDLVGTNNKDGDLYIKQGANPTTNDWDFRPNMPTSNESVVIDANSSPALVPGATYHIGVNTTDNGNAGYTLTATITDPNGSGGASATQRYRVVWVNDPSTTATVGWEQISGNAGTVYYDTVDHGTDAGSYAFSKTVDRQVSFRGMDNCFARLSGLTPDTNYYFLVQDGSGVSERYYFRTAPDTPQPFTFCAGGDSRNNRTPRQQANRLVGKLRPLFVSFTGDMINSDNNIEWQEWLDDWQETITSDGRVFPILPHRGNHESGGNQTVYNLFDTTSDNYYAINIGGNLMRYYVLNSEMSAGGTQLSWLQNDLNNNSVTTRHLTAGYHKPMRPHQSAKSEGSDEYNNWAQLFYDHGMDLVFESDSHVVKRTAPLMPSTGTGSDEGFIEVSASDPNATIYTGEGCWGAPLRAADDSKTWTLAAGSFMSFDWVQVFDDRIDLRTIVVNNQEANTGSNTDADPFAIPTNLQLWNPSSGTVLTVPGDGGTSTPIVNLSKEVAETGLAGNAGDELLYRITLPEGSYDLDITLTGGTGNADIYVKAGGIPTTTDFDLSSTGADNEESAFVTSPTNSIYYVLVKGTTSFSGASLSYDHADPTIEPVFAYGSAWNYKDDGSDQGTAWRQPGVTETWPSGNAQLGFGDGDEATAVQSGHITYYFRKVVNVSDLASVTGVEFDLLYDDAAVIYINGVEVHRTSLLPSGPIDYLTGTSTFSADNSVENVVVDGSQLVEGSNLIAVEIHNQNTSSSDISFDLSMKLLRAGGPTPPPATNLVHWNLDETSGTVAADSSGNSNDGTVSGATWSGSGVTGGALDFDGVDDRADFDLTNSGSFSVALWAKSGADGQSVYSSVFSNHTPNTGSTFQIDMGNGFQYRGSQTVSFGAAPLNTWVHLVVSCDGSTTKLYYNGQLVQTLSGVADTLFDGIHLGTNRNEGNFFQGSVDDFRFYDGALTDGEVSTLYSSY</sequence>
<dbReference type="Pfam" id="PF16656">
    <property type="entry name" value="Pur_ac_phosph_N"/>
    <property type="match status" value="1"/>
</dbReference>
<dbReference type="InterPro" id="IPR013320">
    <property type="entry name" value="ConA-like_dom_sf"/>
</dbReference>
<evidence type="ECO:0000313" key="5">
    <source>
        <dbReference type="Proteomes" id="UP000184510"/>
    </source>
</evidence>
<dbReference type="STRING" id="1123071.SAMN02745181_3360"/>
<dbReference type="Pfam" id="PF13385">
    <property type="entry name" value="Laminin_G_3"/>
    <property type="match status" value="1"/>
</dbReference>
<dbReference type="AlphaFoldDB" id="A0A1M6QCN7"/>
<dbReference type="Gene3D" id="2.60.120.380">
    <property type="match status" value="2"/>
</dbReference>
<keyword evidence="1" id="KW-0732">Signal</keyword>
<evidence type="ECO:0000313" key="4">
    <source>
        <dbReference type="EMBL" id="SHK18049.1"/>
    </source>
</evidence>
<dbReference type="SUPFAM" id="SSF56300">
    <property type="entry name" value="Metallo-dependent phosphatases"/>
    <property type="match status" value="1"/>
</dbReference>
<keyword evidence="5" id="KW-1185">Reference proteome</keyword>
<feature type="domain" description="LamG-like jellyroll fold" evidence="3">
    <location>
        <begin position="871"/>
        <end position="994"/>
    </location>
</feature>
<dbReference type="InterPro" id="IPR039331">
    <property type="entry name" value="PAPs-like"/>
</dbReference>
<evidence type="ECO:0000256" key="1">
    <source>
        <dbReference type="ARBA" id="ARBA00022729"/>
    </source>
</evidence>
<gene>
    <name evidence="4" type="ORF">SAMN02745181_3360</name>
</gene>
<name>A0A1M6QCN7_9BACT</name>
<dbReference type="Gene3D" id="2.60.40.380">
    <property type="entry name" value="Purple acid phosphatase-like, N-terminal"/>
    <property type="match status" value="1"/>
</dbReference>
<organism evidence="4 5">
    <name type="scientific">Rubritalea squalenifaciens DSM 18772</name>
    <dbReference type="NCBI Taxonomy" id="1123071"/>
    <lineage>
        <taxon>Bacteria</taxon>
        <taxon>Pseudomonadati</taxon>
        <taxon>Verrucomicrobiota</taxon>
        <taxon>Verrucomicrobiia</taxon>
        <taxon>Verrucomicrobiales</taxon>
        <taxon>Rubritaleaceae</taxon>
        <taxon>Rubritalea</taxon>
    </lineage>
</organism>
<accession>A0A1M6QCN7</accession>
<dbReference type="PANTHER" id="PTHR22953:SF153">
    <property type="entry name" value="PURPLE ACID PHOSPHATASE"/>
    <property type="match status" value="1"/>
</dbReference>
<protein>
    <submittedName>
        <fullName evidence="4">Pre-peptidase C-terminal domain-containing protein</fullName>
    </submittedName>
</protein>
<dbReference type="Proteomes" id="UP000184510">
    <property type="component" value="Unassembled WGS sequence"/>
</dbReference>
<dbReference type="SUPFAM" id="SSF49363">
    <property type="entry name" value="Purple acid phosphatase, N-terminal domain"/>
    <property type="match status" value="1"/>
</dbReference>
<dbReference type="InterPro" id="IPR007280">
    <property type="entry name" value="Peptidase_C_arc/bac"/>
</dbReference>
<dbReference type="InterPro" id="IPR006558">
    <property type="entry name" value="LamG-like"/>
</dbReference>
<dbReference type="Gene3D" id="2.60.120.200">
    <property type="match status" value="1"/>
</dbReference>
<dbReference type="InterPro" id="IPR029052">
    <property type="entry name" value="Metallo-depent_PP-like"/>
</dbReference>
<dbReference type="InterPro" id="IPR015914">
    <property type="entry name" value="PAPs_N"/>
</dbReference>
<dbReference type="Pfam" id="PF04151">
    <property type="entry name" value="PPC"/>
    <property type="match status" value="2"/>
</dbReference>
<dbReference type="SUPFAM" id="SSF49899">
    <property type="entry name" value="Concanavalin A-like lectins/glucanases"/>
    <property type="match status" value="1"/>
</dbReference>
<proteinExistence type="predicted"/>
<evidence type="ECO:0000256" key="2">
    <source>
        <dbReference type="ARBA" id="ARBA00023157"/>
    </source>
</evidence>
<dbReference type="GO" id="GO:0003993">
    <property type="term" value="F:acid phosphatase activity"/>
    <property type="evidence" value="ECO:0007669"/>
    <property type="project" value="InterPro"/>
</dbReference>
<dbReference type="EMBL" id="FQYR01000006">
    <property type="protein sequence ID" value="SHK18049.1"/>
    <property type="molecule type" value="Genomic_DNA"/>
</dbReference>
<dbReference type="GO" id="GO:0046872">
    <property type="term" value="F:metal ion binding"/>
    <property type="evidence" value="ECO:0007669"/>
    <property type="project" value="InterPro"/>
</dbReference>
<evidence type="ECO:0000259" key="3">
    <source>
        <dbReference type="SMART" id="SM00560"/>
    </source>
</evidence>
<dbReference type="SMART" id="SM00560">
    <property type="entry name" value="LamGL"/>
    <property type="match status" value="1"/>
</dbReference>
<dbReference type="InParanoid" id="A0A1M6QCN7"/>
<dbReference type="InterPro" id="IPR008963">
    <property type="entry name" value="Purple_acid_Pase-like_N"/>
</dbReference>
<dbReference type="Gene3D" id="3.60.21.10">
    <property type="match status" value="1"/>
</dbReference>